<evidence type="ECO:0000256" key="2">
    <source>
        <dbReference type="ARBA" id="ARBA00009978"/>
    </source>
</evidence>
<evidence type="ECO:0000259" key="9">
    <source>
        <dbReference type="PROSITE" id="PS51722"/>
    </source>
</evidence>
<evidence type="ECO:0000256" key="7">
    <source>
        <dbReference type="HAMAP-Rule" id="MF_00072"/>
    </source>
</evidence>
<comment type="similarity">
    <text evidence="2 7">Belongs to the TRAFAC class translation factor GTPase superfamily. Classic translation factor GTPase family. PrfC subfamily.</text>
</comment>
<keyword evidence="11" id="KW-1185">Reference proteome</keyword>
<dbReference type="NCBIfam" id="TIGR00231">
    <property type="entry name" value="small_GTP"/>
    <property type="match status" value="1"/>
</dbReference>
<dbReference type="Gene3D" id="3.30.70.3280">
    <property type="entry name" value="Peptide chain release factor 3, domain III"/>
    <property type="match status" value="1"/>
</dbReference>
<dbReference type="Gene3D" id="2.40.30.10">
    <property type="entry name" value="Translation factors"/>
    <property type="match status" value="1"/>
</dbReference>
<dbReference type="GO" id="GO:0005829">
    <property type="term" value="C:cytosol"/>
    <property type="evidence" value="ECO:0007669"/>
    <property type="project" value="TreeGrafter"/>
</dbReference>
<proteinExistence type="inferred from homology"/>
<evidence type="ECO:0000256" key="8">
    <source>
        <dbReference type="NCBIfam" id="TIGR00503"/>
    </source>
</evidence>
<dbReference type="Pfam" id="PF22042">
    <property type="entry name" value="EF-G_D2"/>
    <property type="match status" value="1"/>
</dbReference>
<dbReference type="InterPro" id="IPR031157">
    <property type="entry name" value="G_TR_CS"/>
</dbReference>
<keyword evidence="5 7" id="KW-0648">Protein biosynthesis</keyword>
<dbReference type="InterPro" id="IPR000795">
    <property type="entry name" value="T_Tr_GTP-bd_dom"/>
</dbReference>
<dbReference type="AlphaFoldDB" id="A0A7X5HX85"/>
<evidence type="ECO:0000256" key="5">
    <source>
        <dbReference type="ARBA" id="ARBA00022917"/>
    </source>
</evidence>
<keyword evidence="4 7" id="KW-0547">Nucleotide-binding</keyword>
<dbReference type="InterPro" id="IPR005225">
    <property type="entry name" value="Small_GTP-bd"/>
</dbReference>
<dbReference type="Pfam" id="PF00009">
    <property type="entry name" value="GTP_EFTU"/>
    <property type="match status" value="1"/>
</dbReference>
<dbReference type="EMBL" id="JAAEEH010000033">
    <property type="protein sequence ID" value="NDL68288.1"/>
    <property type="molecule type" value="Genomic_DNA"/>
</dbReference>
<dbReference type="PROSITE" id="PS51722">
    <property type="entry name" value="G_TR_2"/>
    <property type="match status" value="1"/>
</dbReference>
<dbReference type="FunFam" id="3.40.50.300:FF:000542">
    <property type="entry name" value="Peptide chain release factor 3"/>
    <property type="match status" value="1"/>
</dbReference>
<accession>A0A7X5HX85</accession>
<dbReference type="InterPro" id="IPR038467">
    <property type="entry name" value="RF3_dom_3_sf"/>
</dbReference>
<keyword evidence="6 7" id="KW-0342">GTP-binding</keyword>
<evidence type="ECO:0000256" key="1">
    <source>
        <dbReference type="ARBA" id="ARBA00004496"/>
    </source>
</evidence>
<dbReference type="InterPro" id="IPR035647">
    <property type="entry name" value="EFG_III/V"/>
</dbReference>
<dbReference type="InterPro" id="IPR027417">
    <property type="entry name" value="P-loop_NTPase"/>
</dbReference>
<dbReference type="PANTHER" id="PTHR43556">
    <property type="entry name" value="PEPTIDE CHAIN RELEASE FACTOR RF3"/>
    <property type="match status" value="1"/>
</dbReference>
<evidence type="ECO:0000313" key="10">
    <source>
        <dbReference type="EMBL" id="NDL68288.1"/>
    </source>
</evidence>
<sequence length="534" mass="59997">MASKTLSLSEEVKRRRTFAIISHPDAGKTTLTEKLLLYGGAIHSAGSVKSRRAEKYAVSDWMEIERQRGISVTSSVLQFNYGGYCVNILDTPGHQDFSEDTYRTLMAADCAVMVVDCAKGVEAQTKKLFKVCKMRGIPIFTFVNKLDRQGKDPFELLEDIEQVLGIDSFPMNWPIGSGKDFTGVYDRQKSRIELFDGGSHGQSKANVLEGDLEDAAIKERLGGLQHQQLADELELLDHAGNAYDLEEILNGNLTPVFFGSALTNFGVQPFLESFLELTPPPAPRPSNLGPIAPESENFSGFIFKIQANMNPTHRDRIAFLRICSGKFTKGMSVHHVQENRKITLAQPQQFLAQDRMIVETAYPGDIIGLHDPGIFRIGDTLCEDKSSLAYEGIPVFAPEHFAKIYTPNALKRKQFLKGITQLAQEGSIQVFKRPDIGVEELIVGVVGILQFEVLSYRLKHEYGVDVNQQLLPHRYIRWIKQEDFDKKKFSTTMDSMIAVDSLEHPVVLYQHEWSINQLKDRNKDAVLAEISLRN</sequence>
<dbReference type="InterPro" id="IPR009000">
    <property type="entry name" value="Transl_B-barrel_sf"/>
</dbReference>
<dbReference type="CDD" id="cd03689">
    <property type="entry name" value="RF3_II"/>
    <property type="match status" value="1"/>
</dbReference>
<gene>
    <name evidence="7" type="primary">prfC</name>
    <name evidence="10" type="ORF">GXN74_11095</name>
</gene>
<dbReference type="GO" id="GO:0003924">
    <property type="term" value="F:GTPase activity"/>
    <property type="evidence" value="ECO:0007669"/>
    <property type="project" value="InterPro"/>
</dbReference>
<dbReference type="Pfam" id="PF16658">
    <property type="entry name" value="RF3_C"/>
    <property type="match status" value="1"/>
</dbReference>
<feature type="binding site" evidence="7">
    <location>
        <begin position="22"/>
        <end position="29"/>
    </location>
    <ligand>
        <name>GTP</name>
        <dbReference type="ChEBI" id="CHEBI:37565"/>
    </ligand>
</feature>
<dbReference type="InterPro" id="IPR041732">
    <property type="entry name" value="RF3_GTP-bd"/>
</dbReference>
<dbReference type="GO" id="GO:0016150">
    <property type="term" value="F:translation release factor activity, codon nonspecific"/>
    <property type="evidence" value="ECO:0007669"/>
    <property type="project" value="TreeGrafter"/>
</dbReference>
<evidence type="ECO:0000256" key="4">
    <source>
        <dbReference type="ARBA" id="ARBA00022741"/>
    </source>
</evidence>
<dbReference type="SUPFAM" id="SSF54980">
    <property type="entry name" value="EF-G C-terminal domain-like"/>
    <property type="match status" value="1"/>
</dbReference>
<dbReference type="GO" id="GO:0016149">
    <property type="term" value="F:translation release factor activity, codon specific"/>
    <property type="evidence" value="ECO:0007669"/>
    <property type="project" value="UniProtKB-UniRule"/>
</dbReference>
<dbReference type="InterPro" id="IPR004548">
    <property type="entry name" value="PrfC"/>
</dbReference>
<dbReference type="Gene3D" id="3.40.50.300">
    <property type="entry name" value="P-loop containing nucleotide triphosphate hydrolases"/>
    <property type="match status" value="1"/>
</dbReference>
<dbReference type="SUPFAM" id="SSF52540">
    <property type="entry name" value="P-loop containing nucleoside triphosphate hydrolases"/>
    <property type="match status" value="1"/>
</dbReference>
<dbReference type="PANTHER" id="PTHR43556:SF2">
    <property type="entry name" value="PEPTIDE CHAIN RELEASE FACTOR RF3"/>
    <property type="match status" value="1"/>
</dbReference>
<protein>
    <recommendedName>
        <fullName evidence="7 8">Peptide chain release factor 3</fullName>
        <shortName evidence="7">RF-3</shortName>
    </recommendedName>
</protein>
<dbReference type="RefSeq" id="WP_162371011.1">
    <property type="nucleotide sequence ID" value="NZ_JAAEEH010000033.1"/>
</dbReference>
<dbReference type="CDD" id="cd04169">
    <property type="entry name" value="RF3"/>
    <property type="match status" value="1"/>
</dbReference>
<comment type="caution">
    <text evidence="10">The sequence shown here is derived from an EMBL/GenBank/DDBJ whole genome shotgun (WGS) entry which is preliminary data.</text>
</comment>
<dbReference type="SUPFAM" id="SSF50447">
    <property type="entry name" value="Translation proteins"/>
    <property type="match status" value="1"/>
</dbReference>
<dbReference type="HAMAP" id="MF_00072">
    <property type="entry name" value="Rel_fac_3"/>
    <property type="match status" value="1"/>
</dbReference>
<comment type="subcellular location">
    <subcellularLocation>
        <location evidence="1 7">Cytoplasm</location>
    </subcellularLocation>
</comment>
<evidence type="ECO:0000313" key="11">
    <source>
        <dbReference type="Proteomes" id="UP000461585"/>
    </source>
</evidence>
<dbReference type="GO" id="GO:0005525">
    <property type="term" value="F:GTP binding"/>
    <property type="evidence" value="ECO:0007669"/>
    <property type="project" value="UniProtKB-UniRule"/>
</dbReference>
<dbReference type="InterPro" id="IPR032090">
    <property type="entry name" value="RF3_C"/>
</dbReference>
<dbReference type="NCBIfam" id="NF001964">
    <property type="entry name" value="PRK00741.1"/>
    <property type="match status" value="1"/>
</dbReference>
<dbReference type="GO" id="GO:0006449">
    <property type="term" value="P:regulation of translational termination"/>
    <property type="evidence" value="ECO:0007669"/>
    <property type="project" value="UniProtKB-UniRule"/>
</dbReference>
<dbReference type="PROSITE" id="PS00301">
    <property type="entry name" value="G_TR_1"/>
    <property type="match status" value="1"/>
</dbReference>
<feature type="binding site" evidence="7">
    <location>
        <begin position="90"/>
        <end position="94"/>
    </location>
    <ligand>
        <name>GTP</name>
        <dbReference type="ChEBI" id="CHEBI:37565"/>
    </ligand>
</feature>
<dbReference type="PRINTS" id="PR00315">
    <property type="entry name" value="ELONGATNFCT"/>
</dbReference>
<name>A0A7X5HX85_9FIRM</name>
<comment type="function">
    <text evidence="7">Increases the formation of ribosomal termination complexes and stimulates activities of RF-1 and RF-2. It binds guanine nucleotides and has strong preference for UGA stop codons. It may interact directly with the ribosome. The stimulation of RF-1 and RF-2 is significantly reduced by GTP and GDP, but not by GMP.</text>
</comment>
<reference evidence="10 11" key="1">
    <citation type="submission" date="2020-01" db="EMBL/GenBank/DDBJ databases">
        <title>Anaeroalcalibacter tamaniensis gen. nov., sp. nov., moderately halophilic strictly anaerobic fermenter bacterium from mud volcano of Taman peninsula.</title>
        <authorList>
            <person name="Frolova A."/>
            <person name="Merkel A.Y."/>
            <person name="Slobodkin A.I."/>
        </authorList>
    </citation>
    <scope>NUCLEOTIDE SEQUENCE [LARGE SCALE GENOMIC DNA]</scope>
    <source>
        <strain evidence="10 11">F-3ap</strain>
    </source>
</reference>
<feature type="binding site" evidence="7">
    <location>
        <begin position="144"/>
        <end position="147"/>
    </location>
    <ligand>
        <name>GTP</name>
        <dbReference type="ChEBI" id="CHEBI:37565"/>
    </ligand>
</feature>
<dbReference type="Proteomes" id="UP000461585">
    <property type="component" value="Unassembled WGS sequence"/>
</dbReference>
<evidence type="ECO:0000256" key="6">
    <source>
        <dbReference type="ARBA" id="ARBA00023134"/>
    </source>
</evidence>
<feature type="domain" description="Tr-type G" evidence="9">
    <location>
        <begin position="13"/>
        <end position="282"/>
    </location>
</feature>
<evidence type="ECO:0000256" key="3">
    <source>
        <dbReference type="ARBA" id="ARBA00022490"/>
    </source>
</evidence>
<organism evidence="10 11">
    <name type="scientific">Anaerotalea alkaliphila</name>
    <dbReference type="NCBI Taxonomy" id="2662126"/>
    <lineage>
        <taxon>Bacteria</taxon>
        <taxon>Bacillati</taxon>
        <taxon>Bacillota</taxon>
        <taxon>Clostridia</taxon>
        <taxon>Eubacteriales</taxon>
        <taxon>Anaerotalea</taxon>
    </lineage>
</organism>
<dbReference type="InterPro" id="IPR053905">
    <property type="entry name" value="EF-G-like_DII"/>
</dbReference>
<dbReference type="NCBIfam" id="TIGR00503">
    <property type="entry name" value="prfC"/>
    <property type="match status" value="1"/>
</dbReference>
<keyword evidence="3 7" id="KW-0963">Cytoplasm</keyword>